<evidence type="ECO:0000256" key="2">
    <source>
        <dbReference type="ARBA" id="ARBA00023163"/>
    </source>
</evidence>
<gene>
    <name evidence="5" type="ORF">GRX03_11205</name>
</gene>
<dbReference type="NCBIfam" id="TIGR00229">
    <property type="entry name" value="sensory_box"/>
    <property type="match status" value="1"/>
</dbReference>
<dbReference type="SMART" id="SM00091">
    <property type="entry name" value="PAS"/>
    <property type="match status" value="1"/>
</dbReference>
<dbReference type="InterPro" id="IPR029016">
    <property type="entry name" value="GAF-like_dom_sf"/>
</dbReference>
<evidence type="ECO:0000259" key="4">
    <source>
        <dbReference type="PROSITE" id="PS50113"/>
    </source>
</evidence>
<dbReference type="InterPro" id="IPR003018">
    <property type="entry name" value="GAF"/>
</dbReference>
<evidence type="ECO:0000259" key="3">
    <source>
        <dbReference type="PROSITE" id="PS50112"/>
    </source>
</evidence>
<keyword evidence="1" id="KW-0805">Transcription regulation</keyword>
<dbReference type="Pfam" id="PF13185">
    <property type="entry name" value="GAF_2"/>
    <property type="match status" value="2"/>
</dbReference>
<accession>A0A6B0T2G7</accession>
<dbReference type="InterPro" id="IPR035965">
    <property type="entry name" value="PAS-like_dom_sf"/>
</dbReference>
<feature type="domain" description="PAS" evidence="3">
    <location>
        <begin position="292"/>
        <end position="328"/>
    </location>
</feature>
<evidence type="ECO:0000256" key="1">
    <source>
        <dbReference type="ARBA" id="ARBA00023015"/>
    </source>
</evidence>
<comment type="caution">
    <text evidence="5">The sequence shown here is derived from an EMBL/GenBank/DDBJ whole genome shotgun (WGS) entry which is preliminary data.</text>
</comment>
<evidence type="ECO:0000313" key="6">
    <source>
        <dbReference type="Proteomes" id="UP000466535"/>
    </source>
</evidence>
<keyword evidence="6" id="KW-1185">Reference proteome</keyword>
<dbReference type="InterPro" id="IPR013656">
    <property type="entry name" value="PAS_4"/>
</dbReference>
<dbReference type="OrthoDB" id="342253at2157"/>
<evidence type="ECO:0000313" key="5">
    <source>
        <dbReference type="EMBL" id="MXR52165.1"/>
    </source>
</evidence>
<dbReference type="SUPFAM" id="SSF55785">
    <property type="entry name" value="PYP-like sensor domain (PAS domain)"/>
    <property type="match status" value="1"/>
</dbReference>
<dbReference type="RefSeq" id="WP_159764298.1">
    <property type="nucleotide sequence ID" value="NZ_WUUT01000004.1"/>
</dbReference>
<keyword evidence="2" id="KW-0804">Transcription</keyword>
<dbReference type="SMART" id="SM00065">
    <property type="entry name" value="GAF"/>
    <property type="match status" value="3"/>
</dbReference>
<dbReference type="InterPro" id="IPR031803">
    <property type="entry name" value="BAT_GAF/HTH-assoc"/>
</dbReference>
<dbReference type="Pfam" id="PF15915">
    <property type="entry name" value="BAT"/>
    <property type="match status" value="1"/>
</dbReference>
<proteinExistence type="predicted"/>
<dbReference type="PROSITE" id="PS50112">
    <property type="entry name" value="PAS"/>
    <property type="match status" value="1"/>
</dbReference>
<organism evidence="5 6">
    <name type="scientific">Halovenus carboxidivorans</name>
    <dbReference type="NCBI Taxonomy" id="2692199"/>
    <lineage>
        <taxon>Archaea</taxon>
        <taxon>Methanobacteriati</taxon>
        <taxon>Methanobacteriota</taxon>
        <taxon>Stenosarchaea group</taxon>
        <taxon>Halobacteria</taxon>
        <taxon>Halobacteriales</taxon>
        <taxon>Haloarculaceae</taxon>
        <taxon>Halovenus</taxon>
    </lineage>
</organism>
<dbReference type="AlphaFoldDB" id="A0A6B0T2G7"/>
<dbReference type="PANTHER" id="PTHR34236">
    <property type="entry name" value="DIMETHYL SULFOXIDE REDUCTASE TRANSCRIPTIONAL ACTIVATOR"/>
    <property type="match status" value="1"/>
</dbReference>
<dbReference type="Gene3D" id="3.30.450.20">
    <property type="entry name" value="PAS domain"/>
    <property type="match status" value="1"/>
</dbReference>
<dbReference type="PANTHER" id="PTHR34236:SF1">
    <property type="entry name" value="DIMETHYL SULFOXIDE REDUCTASE TRANSCRIPTIONAL ACTIVATOR"/>
    <property type="match status" value="1"/>
</dbReference>
<dbReference type="Pfam" id="PF01590">
    <property type="entry name" value="GAF"/>
    <property type="match status" value="1"/>
</dbReference>
<dbReference type="Gene3D" id="3.30.450.40">
    <property type="match status" value="3"/>
</dbReference>
<protein>
    <submittedName>
        <fullName evidence="5">GAF domain-containing protein</fullName>
    </submittedName>
</protein>
<dbReference type="CDD" id="cd00130">
    <property type="entry name" value="PAS"/>
    <property type="match status" value="1"/>
</dbReference>
<feature type="domain" description="PAC" evidence="4">
    <location>
        <begin position="362"/>
        <end position="414"/>
    </location>
</feature>
<dbReference type="InterPro" id="IPR007050">
    <property type="entry name" value="HTH_bacterioopsin"/>
</dbReference>
<reference evidence="5 6" key="1">
    <citation type="submission" date="2019-12" db="EMBL/GenBank/DDBJ databases">
        <title>Isolation and characterization of three novel carbon monoxide-oxidizing members of Halobacteria from salione crusts and soils.</title>
        <authorList>
            <person name="Myers M.R."/>
            <person name="King G.M."/>
        </authorList>
    </citation>
    <scope>NUCLEOTIDE SEQUENCE [LARGE SCALE GENOMIC DNA]</scope>
    <source>
        <strain evidence="5 6">WSH3</strain>
    </source>
</reference>
<sequence length="959" mass="104880">MSEEIKVCVVGERSASREAVAETLSAAVTTVTSAASLGEDRPDCVVGVPAARPEALAADLGALAAPTVMYVPTDVDASGLYEAGVTRIVRSDGTGSDRALRRAVRQCAAQQQTVAADGGQQTDSVVSEFPLKRLHEIATDRELSRMAKIDALLTAGADQLGTSSAFLSRIDGETQEIVTSVGDHPELTPGGRTPLSETYCQYTISESEPLTVTDAARDETIPDERYEQWDLQCYLGATITVNGEQFGTVCFVDSEPRKSPFDEQDRHFAEVLTDWIGYLLEQRAYERELDEQRAFTESLMNSLPDPLFATDDLGQLIRWNDRFEELVSEADIEGKEPAQFVVNEDRDRLTEAIGTALGGEASAVEATVQVDGDREHPYEFSNAPLRDETGSISGVATVGRDVTERQATQEQLAGILDTTRSLMQARDRDHVAEIAVNAAKDLLGFDLSVFRLYDSDAGTLVPAAMTDETTELLGERPIYDVGEGYPGEVFASGEPQIINDLDEADALGPTRSVMYYPVGVHGTISVSATEADAFDERDQQMLALLATSAAAACMRAKREQDVREAQAHTERVLDRVNGLVQNTVEVLVQAQTREELEAGVVEELAHAEPYSFAWIGQPDVASETLSPSEWAGDASLPIQGRSFPLAATDEPVSRAYRDEQPQILTNLSDASSGPWASIVGDSGVNSLLAIPLVYKDANYGVLTVLAEDEDALDERERIVLESLGRVIANAINAIERGRILDATEIIELEFSISDQELLFSRLSAATDCVLESAGTDYSPDGSIRLYLTARGVDADELVSIAEDDVAVQTVTCIVDNEEECLLELTVEDSLLATLTEYGAAPREVTAEHGTARFIVELPYEAEARDLFELVEDQYPSTELLGYHERERPVETRQEFRASLSERFTDRQETALRTAYLGGFFDWPREVDGNELAEAMDISRPTYHQHLRSAQKKVFEELFD</sequence>
<dbReference type="SUPFAM" id="SSF55781">
    <property type="entry name" value="GAF domain-like"/>
    <property type="match status" value="3"/>
</dbReference>
<dbReference type="InterPro" id="IPR000014">
    <property type="entry name" value="PAS"/>
</dbReference>
<dbReference type="Pfam" id="PF08448">
    <property type="entry name" value="PAS_4"/>
    <property type="match status" value="1"/>
</dbReference>
<dbReference type="InterPro" id="IPR000700">
    <property type="entry name" value="PAS-assoc_C"/>
</dbReference>
<dbReference type="Pfam" id="PF04967">
    <property type="entry name" value="HTH_10"/>
    <property type="match status" value="1"/>
</dbReference>
<dbReference type="Proteomes" id="UP000466535">
    <property type="component" value="Unassembled WGS sequence"/>
</dbReference>
<dbReference type="EMBL" id="WUUT01000004">
    <property type="protein sequence ID" value="MXR52165.1"/>
    <property type="molecule type" value="Genomic_DNA"/>
</dbReference>
<name>A0A6B0T2G7_9EURY</name>
<dbReference type="PROSITE" id="PS50113">
    <property type="entry name" value="PAC"/>
    <property type="match status" value="1"/>
</dbReference>